<dbReference type="PROSITE" id="PS50071">
    <property type="entry name" value="HOMEOBOX_2"/>
    <property type="match status" value="1"/>
</dbReference>
<dbReference type="PROSITE" id="PS50922">
    <property type="entry name" value="TLC"/>
    <property type="match status" value="1"/>
</dbReference>
<keyword evidence="19" id="KW-1185">Reference proteome</keyword>
<comment type="pathway">
    <text evidence="3">Sphingolipid metabolism.</text>
</comment>
<dbReference type="InterPro" id="IPR001356">
    <property type="entry name" value="HD"/>
</dbReference>
<evidence type="ECO:0000259" key="16">
    <source>
        <dbReference type="PROSITE" id="PS50071"/>
    </source>
</evidence>
<evidence type="ECO:0000256" key="1">
    <source>
        <dbReference type="ARBA" id="ARBA00004477"/>
    </source>
</evidence>
<sequence length="400" mass="47826">MESLLDRWLWRQEYWLPPGVTWADMVETESVQYPQPRDLLITLPLSLVFIAARYAFERLVALPLSRKMGVRDTTRPVLAVQNVTLEVFYKQQSRSPSQSQFHSLSKQCDLSQRQIERWFRLRRNQDRPSNSKKFCEACWRFTFYMIAFLAGLAVLVDKPWFWDPSECWVGYPQQPLQTSQYWYYMTELAFYWSLLLRVSFDVKRKDFKEQVIHHIATIFLMGFSYCANYIRVGTLVLLVHDASDYLLESAKMFNYAGWRRVCDSLFFVFTAVFLVTRLVVFPVKVLYTTWYLSMENFQPFFGYYFFNALLLVLQLLHVFWALLILRMVWKFVVQGRVERDERSDEEENHTEEEEEEEEETRWERRKCTFDSKLPSLANNCVLNNLTNQRNGAPSRQPKAR</sequence>
<feature type="transmembrane region" description="Helical" evidence="15">
    <location>
        <begin position="181"/>
        <end position="200"/>
    </location>
</feature>
<evidence type="ECO:0000256" key="11">
    <source>
        <dbReference type="PROSITE-ProRule" id="PRU00108"/>
    </source>
</evidence>
<organism evidence="18 19">
    <name type="scientific">Polyodon spathula</name>
    <name type="common">North American paddlefish</name>
    <name type="synonym">Squalus spathula</name>
    <dbReference type="NCBI Taxonomy" id="7913"/>
    <lineage>
        <taxon>Eukaryota</taxon>
        <taxon>Metazoa</taxon>
        <taxon>Chordata</taxon>
        <taxon>Craniata</taxon>
        <taxon>Vertebrata</taxon>
        <taxon>Euteleostomi</taxon>
        <taxon>Actinopterygii</taxon>
        <taxon>Chondrostei</taxon>
        <taxon>Acipenseriformes</taxon>
        <taxon>Polyodontidae</taxon>
        <taxon>Polyodon</taxon>
    </lineage>
</organism>
<feature type="DNA-binding region" description="Homeobox" evidence="11">
    <location>
        <begin position="87"/>
        <end position="130"/>
    </location>
</feature>
<name>A0ABS2YBR2_POLSP</name>
<dbReference type="SMART" id="SM00389">
    <property type="entry name" value="HOX"/>
    <property type="match status" value="1"/>
</dbReference>
<keyword evidence="8" id="KW-0443">Lipid metabolism</keyword>
<evidence type="ECO:0000256" key="7">
    <source>
        <dbReference type="ARBA" id="ARBA00022989"/>
    </source>
</evidence>
<protein>
    <submittedName>
        <fullName evidence="18">CERS2 synthase</fullName>
    </submittedName>
</protein>
<keyword evidence="11 13" id="KW-0371">Homeobox</keyword>
<comment type="subcellular location">
    <subcellularLocation>
        <location evidence="1">Endoplasmic reticulum membrane</location>
        <topology evidence="1">Multi-pass membrane protein</topology>
    </subcellularLocation>
    <subcellularLocation>
        <location evidence="11 13">Nucleus</location>
    </subcellularLocation>
</comment>
<dbReference type="InterPro" id="IPR009057">
    <property type="entry name" value="Homeodomain-like_sf"/>
</dbReference>
<evidence type="ECO:0000313" key="18">
    <source>
        <dbReference type="EMBL" id="MBN3284105.1"/>
    </source>
</evidence>
<proteinExistence type="predicted"/>
<keyword evidence="7 15" id="KW-1133">Transmembrane helix</keyword>
<keyword evidence="5 12" id="KW-0812">Transmembrane</keyword>
<dbReference type="CDD" id="cd00086">
    <property type="entry name" value="homeodomain"/>
    <property type="match status" value="1"/>
</dbReference>
<dbReference type="SMART" id="SM00724">
    <property type="entry name" value="TLC"/>
    <property type="match status" value="1"/>
</dbReference>
<feature type="region of interest" description="Disordered" evidence="14">
    <location>
        <begin position="342"/>
        <end position="362"/>
    </location>
</feature>
<feature type="non-terminal residue" evidence="18">
    <location>
        <position position="400"/>
    </location>
</feature>
<feature type="domain" description="TLC" evidence="17">
    <location>
        <begin position="132"/>
        <end position="333"/>
    </location>
</feature>
<dbReference type="PANTHER" id="PTHR12560:SF6">
    <property type="entry name" value="CERAMIDE SYNTHASE 4"/>
    <property type="match status" value="1"/>
</dbReference>
<dbReference type="InterPro" id="IPR006634">
    <property type="entry name" value="TLC-dom"/>
</dbReference>
<keyword evidence="11 13" id="KW-0539">Nucleus</keyword>
<feature type="transmembrane region" description="Helical" evidence="15">
    <location>
        <begin position="303"/>
        <end position="329"/>
    </location>
</feature>
<feature type="transmembrane region" description="Helical" evidence="15">
    <location>
        <begin position="137"/>
        <end position="156"/>
    </location>
</feature>
<evidence type="ECO:0000256" key="13">
    <source>
        <dbReference type="RuleBase" id="RU000682"/>
    </source>
</evidence>
<dbReference type="Pfam" id="PF00046">
    <property type="entry name" value="Homeodomain"/>
    <property type="match status" value="1"/>
</dbReference>
<feature type="compositionally biased region" description="Acidic residues" evidence="14">
    <location>
        <begin position="343"/>
        <end position="360"/>
    </location>
</feature>
<evidence type="ECO:0000256" key="5">
    <source>
        <dbReference type="ARBA" id="ARBA00022692"/>
    </source>
</evidence>
<feature type="transmembrane region" description="Helical" evidence="15">
    <location>
        <begin position="39"/>
        <end position="56"/>
    </location>
</feature>
<evidence type="ECO:0000256" key="6">
    <source>
        <dbReference type="ARBA" id="ARBA00022824"/>
    </source>
</evidence>
<evidence type="ECO:0000256" key="3">
    <source>
        <dbReference type="ARBA" id="ARBA00004991"/>
    </source>
</evidence>
<comment type="pathway">
    <text evidence="2">Lipid metabolism; sphingolipid metabolism.</text>
</comment>
<comment type="caution">
    <text evidence="18">The sequence shown here is derived from an EMBL/GenBank/DDBJ whole genome shotgun (WGS) entry which is preliminary data.</text>
</comment>
<evidence type="ECO:0000256" key="4">
    <source>
        <dbReference type="ARBA" id="ARBA00022679"/>
    </source>
</evidence>
<keyword evidence="6" id="KW-0256">Endoplasmic reticulum</keyword>
<comment type="catalytic activity">
    <reaction evidence="10">
        <text>sphinganine + octadecanoyl-CoA = N-(octadecanoyl)-sphinganine + CoA + H(+)</text>
        <dbReference type="Rhea" id="RHEA:36547"/>
        <dbReference type="ChEBI" id="CHEBI:15378"/>
        <dbReference type="ChEBI" id="CHEBI:57287"/>
        <dbReference type="ChEBI" id="CHEBI:57394"/>
        <dbReference type="ChEBI" id="CHEBI:57817"/>
        <dbReference type="ChEBI" id="CHEBI:67033"/>
    </reaction>
    <physiologicalReaction direction="left-to-right" evidence="10">
        <dbReference type="Rhea" id="RHEA:36548"/>
    </physiologicalReaction>
</comment>
<dbReference type="Gene3D" id="1.10.10.60">
    <property type="entry name" value="Homeodomain-like"/>
    <property type="match status" value="1"/>
</dbReference>
<evidence type="ECO:0000256" key="14">
    <source>
        <dbReference type="SAM" id="MobiDB-lite"/>
    </source>
</evidence>
<dbReference type="EMBL" id="JAAWVQ010133234">
    <property type="protein sequence ID" value="MBN3284105.1"/>
    <property type="molecule type" value="Genomic_DNA"/>
</dbReference>
<gene>
    <name evidence="18" type="primary">Cers2_3</name>
    <name evidence="18" type="ORF">GTO93_0010504</name>
</gene>
<evidence type="ECO:0000256" key="12">
    <source>
        <dbReference type="PROSITE-ProRule" id="PRU00205"/>
    </source>
</evidence>
<keyword evidence="9 12" id="KW-0472">Membrane</keyword>
<evidence type="ECO:0000256" key="2">
    <source>
        <dbReference type="ARBA" id="ARBA00004760"/>
    </source>
</evidence>
<dbReference type="PIRSF" id="PIRSF005225">
    <property type="entry name" value="LAG1_LAC1"/>
    <property type="match status" value="1"/>
</dbReference>
<accession>A0ABS2YBR2</accession>
<dbReference type="SUPFAM" id="SSF46689">
    <property type="entry name" value="Homeodomain-like"/>
    <property type="match status" value="1"/>
</dbReference>
<evidence type="ECO:0000256" key="9">
    <source>
        <dbReference type="ARBA" id="ARBA00023136"/>
    </source>
</evidence>
<evidence type="ECO:0000259" key="17">
    <source>
        <dbReference type="PROSITE" id="PS50922"/>
    </source>
</evidence>
<reference evidence="18" key="1">
    <citation type="journal article" date="2021" name="Cell">
        <title>Tracing the genetic footprints of vertebrate landing in non-teleost ray-finned fishes.</title>
        <authorList>
            <person name="Bi X."/>
            <person name="Wang K."/>
            <person name="Yang L."/>
            <person name="Pan H."/>
            <person name="Jiang H."/>
            <person name="Wei Q."/>
            <person name="Fang M."/>
            <person name="Yu H."/>
            <person name="Zhu C."/>
            <person name="Cai Y."/>
            <person name="He Y."/>
            <person name="Gan X."/>
            <person name="Zeng H."/>
            <person name="Yu D."/>
            <person name="Zhu Y."/>
            <person name="Jiang H."/>
            <person name="Qiu Q."/>
            <person name="Yang H."/>
            <person name="Zhang Y.E."/>
            <person name="Wang W."/>
            <person name="Zhu M."/>
            <person name="He S."/>
            <person name="Zhang G."/>
        </authorList>
    </citation>
    <scope>NUCLEOTIDE SEQUENCE</scope>
    <source>
        <strain evidence="18">Pddl_001</strain>
    </source>
</reference>
<dbReference type="Proteomes" id="UP001166093">
    <property type="component" value="Unassembled WGS sequence"/>
</dbReference>
<evidence type="ECO:0000313" key="19">
    <source>
        <dbReference type="Proteomes" id="UP001166093"/>
    </source>
</evidence>
<feature type="domain" description="Homeobox" evidence="16">
    <location>
        <begin position="85"/>
        <end position="129"/>
    </location>
</feature>
<keyword evidence="4" id="KW-0808">Transferase</keyword>
<evidence type="ECO:0000256" key="8">
    <source>
        <dbReference type="ARBA" id="ARBA00023098"/>
    </source>
</evidence>
<evidence type="ECO:0000256" key="10">
    <source>
        <dbReference type="ARBA" id="ARBA00049036"/>
    </source>
</evidence>
<feature type="non-terminal residue" evidence="18">
    <location>
        <position position="1"/>
    </location>
</feature>
<keyword evidence="11 13" id="KW-0238">DNA-binding</keyword>
<dbReference type="Pfam" id="PF03798">
    <property type="entry name" value="TRAM_LAG1_CLN8"/>
    <property type="match status" value="1"/>
</dbReference>
<feature type="transmembrane region" description="Helical" evidence="15">
    <location>
        <begin position="261"/>
        <end position="283"/>
    </location>
</feature>
<dbReference type="InterPro" id="IPR016439">
    <property type="entry name" value="Lag1/Lac1-like"/>
</dbReference>
<evidence type="ECO:0000256" key="15">
    <source>
        <dbReference type="SAM" id="Phobius"/>
    </source>
</evidence>
<dbReference type="PANTHER" id="PTHR12560">
    <property type="entry name" value="LONGEVITY ASSURANCE FACTOR 1 LAG1"/>
    <property type="match status" value="1"/>
</dbReference>